<comment type="similarity">
    <text evidence="2">Belongs to the IgaA family.</text>
</comment>
<feature type="transmembrane region" description="Helical" evidence="8">
    <location>
        <begin position="6"/>
        <end position="26"/>
    </location>
</feature>
<dbReference type="InterPro" id="IPR010771">
    <property type="entry name" value="IgaA"/>
</dbReference>
<feature type="transmembrane region" description="Helical" evidence="8">
    <location>
        <begin position="652"/>
        <end position="676"/>
    </location>
</feature>
<accession>A0A7Y6NFJ0</accession>
<comment type="subcellular location">
    <subcellularLocation>
        <location evidence="1">Cell inner membrane</location>
        <topology evidence="1">Multi-pass membrane protein</topology>
    </subcellularLocation>
</comment>
<keyword evidence="6 8" id="KW-1133">Transmembrane helix</keyword>
<evidence type="ECO:0000256" key="7">
    <source>
        <dbReference type="ARBA" id="ARBA00023136"/>
    </source>
</evidence>
<dbReference type="EMBL" id="JABWPM010000015">
    <property type="protein sequence ID" value="NUY97612.1"/>
    <property type="molecule type" value="Genomic_DNA"/>
</dbReference>
<evidence type="ECO:0000313" key="12">
    <source>
        <dbReference type="Proteomes" id="UP001468095"/>
    </source>
</evidence>
<sequence length="711" mass="79741">MSTIFTILAIVLTCSILAGIGFWYAMRHRPPLAKPLPFISPPCRKLSDQERKAVDKYVAALEKQPRTTVTTGKRAAPERLTLTAQSNNVYPVTRAITRYGLSTDDPHKWRYYLDEVEVHLPPLWEQYITDENYVELIRTQSIPLVISLNGHSLVDYAVDQQSLPTLMRPVSTNASIRKAETESVELLKVRKETPEEYRLSRPDGTREAVIISLALLLFFFSLLVPATLMIWLVLAGAAMIAASLWLLYRVPGERGLRDIHCLRGAPKRWGLFSESNQEQSNITLGIIDLAYPPHWQPYVAHDLGQVTDVEIYLNRQVVRQGRFLSLQDEVKNFPIQRWRKNVVLACGSLAVLALLVTWIPLSMPIKLSLAWAKGTDSLEVSSVDKLSSVPLNIGDSLKVTGTGMCSVPDNYQSNRNYAFMPFDCSAVYWNNATPLPQPQSDIIDKAAALLETTTRQLHPETNTDPKLNPQLASAIQKSGMILLDDFSDLVMKTQDLCNQPQDCVRLKNALVNLGNAKDWEALVRRADSGQLNGMNVLLRPVSAEALENLVNTATSTFFFRETRRAAENLNSPPPGGFLIVSDEGRQLVNQPQPSVSLFDLDPPSQWRELQRMSAMLLHTPFSASGIITSLSTDANGTRHIALHNEPDAMAQWRYLGTALLLLVLVTCAVINGLLALRRMHRNRQRMTDIQHYYDKCFNHNLGTLQGVRSLF</sequence>
<gene>
    <name evidence="9" type="ORF">AABB92_17645</name>
    <name evidence="10" type="ORF">HU668_14240</name>
</gene>
<evidence type="ECO:0000256" key="1">
    <source>
        <dbReference type="ARBA" id="ARBA00004429"/>
    </source>
</evidence>
<proteinExistence type="inferred from homology"/>
<keyword evidence="5 8" id="KW-0812">Transmembrane</keyword>
<feature type="transmembrane region" description="Helical" evidence="8">
    <location>
        <begin position="208"/>
        <end position="224"/>
    </location>
</feature>
<protein>
    <submittedName>
        <fullName evidence="10">Intracellular growth attenuator family protein</fullName>
    </submittedName>
</protein>
<evidence type="ECO:0000256" key="3">
    <source>
        <dbReference type="ARBA" id="ARBA00022475"/>
    </source>
</evidence>
<reference evidence="10 11" key="1">
    <citation type="submission" date="2020-05" db="EMBL/GenBank/DDBJ databases">
        <title>Whole Genome Sequences of Enterobacteriales Associated with the International Space Station.</title>
        <authorList>
            <person name="Bharadwaj A."/>
            <person name="Daudu R."/>
            <person name="Singh N."/>
            <person name="Wood J."/>
            <person name="Debieu M."/>
            <person name="Mason C."/>
            <person name="Wang C."/>
            <person name="Venkateswaran K."/>
        </authorList>
    </citation>
    <scope>NUCLEOTIDE SEQUENCE [LARGE SCALE GENOMIC DNA]</scope>
    <source>
        <strain evidence="10 11">IF5SW-B1</strain>
    </source>
</reference>
<dbReference type="RefSeq" id="WP_031375660.1">
    <property type="nucleotide sequence ID" value="NZ_JABWPE010000015.1"/>
</dbReference>
<dbReference type="GO" id="GO:0005886">
    <property type="term" value="C:plasma membrane"/>
    <property type="evidence" value="ECO:0007669"/>
    <property type="project" value="UniProtKB-SubCell"/>
</dbReference>
<keyword evidence="3" id="KW-1003">Cell membrane</keyword>
<evidence type="ECO:0000313" key="11">
    <source>
        <dbReference type="Proteomes" id="UP000566985"/>
    </source>
</evidence>
<evidence type="ECO:0000256" key="4">
    <source>
        <dbReference type="ARBA" id="ARBA00022519"/>
    </source>
</evidence>
<dbReference type="EMBL" id="JBCGBG010000005">
    <property type="protein sequence ID" value="MEL7697475.1"/>
    <property type="molecule type" value="Genomic_DNA"/>
</dbReference>
<comment type="caution">
    <text evidence="10">The sequence shown here is derived from an EMBL/GenBank/DDBJ whole genome shotgun (WGS) entry which is preliminary data.</text>
</comment>
<organism evidence="10 11">
    <name type="scientific">Pantoea brenneri</name>
    <dbReference type="NCBI Taxonomy" id="472694"/>
    <lineage>
        <taxon>Bacteria</taxon>
        <taxon>Pseudomonadati</taxon>
        <taxon>Pseudomonadota</taxon>
        <taxon>Gammaproteobacteria</taxon>
        <taxon>Enterobacterales</taxon>
        <taxon>Erwiniaceae</taxon>
        <taxon>Pantoea</taxon>
    </lineage>
</organism>
<feature type="transmembrane region" description="Helical" evidence="8">
    <location>
        <begin position="341"/>
        <end position="361"/>
    </location>
</feature>
<reference evidence="9 12" key="2">
    <citation type="submission" date="2024-04" db="EMBL/GenBank/DDBJ databases">
        <authorList>
            <person name="Suleimanova A.D."/>
            <person name="Pudova D.S."/>
            <person name="Shagimardanova E.I."/>
            <person name="Sharipova M.R."/>
        </authorList>
    </citation>
    <scope>NUCLEOTIDE SEQUENCE [LARGE SCALE GENOMIC DNA]</scope>
    <source>
        <strain evidence="9 12">3.1</strain>
    </source>
</reference>
<evidence type="ECO:0000256" key="2">
    <source>
        <dbReference type="ARBA" id="ARBA00009494"/>
    </source>
</evidence>
<evidence type="ECO:0000313" key="10">
    <source>
        <dbReference type="EMBL" id="NUY97612.1"/>
    </source>
</evidence>
<keyword evidence="4" id="KW-0997">Cell inner membrane</keyword>
<name>A0A7Y6NFJ0_9GAMM</name>
<evidence type="ECO:0000256" key="6">
    <source>
        <dbReference type="ARBA" id="ARBA00022989"/>
    </source>
</evidence>
<keyword evidence="7 8" id="KW-0472">Membrane</keyword>
<evidence type="ECO:0000256" key="8">
    <source>
        <dbReference type="SAM" id="Phobius"/>
    </source>
</evidence>
<evidence type="ECO:0000313" key="9">
    <source>
        <dbReference type="EMBL" id="MEL7697475.1"/>
    </source>
</evidence>
<dbReference type="GeneID" id="57346212"/>
<dbReference type="AlphaFoldDB" id="A0A7Y6NFJ0"/>
<dbReference type="Proteomes" id="UP000566985">
    <property type="component" value="Unassembled WGS sequence"/>
</dbReference>
<evidence type="ECO:0000256" key="5">
    <source>
        <dbReference type="ARBA" id="ARBA00022692"/>
    </source>
</evidence>
<keyword evidence="12" id="KW-1185">Reference proteome</keyword>
<feature type="transmembrane region" description="Helical" evidence="8">
    <location>
        <begin position="230"/>
        <end position="248"/>
    </location>
</feature>
<dbReference type="Pfam" id="PF07095">
    <property type="entry name" value="IgaA"/>
    <property type="match status" value="1"/>
</dbReference>
<dbReference type="Proteomes" id="UP001468095">
    <property type="component" value="Unassembled WGS sequence"/>
</dbReference>